<evidence type="ECO:0000313" key="11">
    <source>
        <dbReference type="Proteomes" id="UP000631034"/>
    </source>
</evidence>
<dbReference type="Pfam" id="PF00005">
    <property type="entry name" value="ABC_tran"/>
    <property type="match status" value="1"/>
</dbReference>
<dbReference type="GO" id="GO:0034040">
    <property type="term" value="F:ATPase-coupled lipid transmembrane transporter activity"/>
    <property type="evidence" value="ECO:0007669"/>
    <property type="project" value="TreeGrafter"/>
</dbReference>
<evidence type="ECO:0000256" key="3">
    <source>
        <dbReference type="ARBA" id="ARBA00022741"/>
    </source>
</evidence>
<dbReference type="InterPro" id="IPR027417">
    <property type="entry name" value="P-loop_NTPase"/>
</dbReference>
<dbReference type="InterPro" id="IPR003593">
    <property type="entry name" value="AAA+_ATPase"/>
</dbReference>
<evidence type="ECO:0000256" key="4">
    <source>
        <dbReference type="ARBA" id="ARBA00022840"/>
    </source>
</evidence>
<evidence type="ECO:0000256" key="2">
    <source>
        <dbReference type="ARBA" id="ARBA00022692"/>
    </source>
</evidence>
<dbReference type="InterPro" id="IPR036640">
    <property type="entry name" value="ABC1_TM_sf"/>
</dbReference>
<dbReference type="GO" id="GO:0016887">
    <property type="term" value="F:ATP hydrolysis activity"/>
    <property type="evidence" value="ECO:0007669"/>
    <property type="project" value="InterPro"/>
</dbReference>
<feature type="transmembrane region" description="Helical" evidence="7">
    <location>
        <begin position="21"/>
        <end position="45"/>
    </location>
</feature>
<dbReference type="Gene3D" id="3.40.50.300">
    <property type="entry name" value="P-loop containing nucleotide triphosphate hydrolases"/>
    <property type="match status" value="1"/>
</dbReference>
<dbReference type="GO" id="GO:0005886">
    <property type="term" value="C:plasma membrane"/>
    <property type="evidence" value="ECO:0007669"/>
    <property type="project" value="UniProtKB-SubCell"/>
</dbReference>
<evidence type="ECO:0000256" key="6">
    <source>
        <dbReference type="ARBA" id="ARBA00023136"/>
    </source>
</evidence>
<organism evidence="10 11">
    <name type="scientific">Phaeovibrio sulfidiphilus</name>
    <dbReference type="NCBI Taxonomy" id="1220600"/>
    <lineage>
        <taxon>Bacteria</taxon>
        <taxon>Pseudomonadati</taxon>
        <taxon>Pseudomonadota</taxon>
        <taxon>Alphaproteobacteria</taxon>
        <taxon>Rhodospirillales</taxon>
        <taxon>Rhodospirillaceae</taxon>
        <taxon>Phaeovibrio</taxon>
    </lineage>
</organism>
<gene>
    <name evidence="10" type="primary">cydC</name>
    <name evidence="10" type="ORF">IHV25_02015</name>
</gene>
<evidence type="ECO:0000313" key="10">
    <source>
        <dbReference type="EMBL" id="MBE1236430.1"/>
    </source>
</evidence>
<dbReference type="RefSeq" id="WP_192533291.1">
    <property type="nucleotide sequence ID" value="NZ_JACZHT010000001.1"/>
</dbReference>
<dbReference type="SUPFAM" id="SSF52540">
    <property type="entry name" value="P-loop containing nucleoside triphosphate hydrolases"/>
    <property type="match status" value="1"/>
</dbReference>
<dbReference type="InterPro" id="IPR014223">
    <property type="entry name" value="ABC_CydC/D"/>
</dbReference>
<dbReference type="GO" id="GO:0140359">
    <property type="term" value="F:ABC-type transporter activity"/>
    <property type="evidence" value="ECO:0007669"/>
    <property type="project" value="InterPro"/>
</dbReference>
<keyword evidence="3" id="KW-0547">Nucleotide-binding</keyword>
<dbReference type="NCBIfam" id="TIGR02868">
    <property type="entry name" value="CydC"/>
    <property type="match status" value="1"/>
</dbReference>
<dbReference type="SUPFAM" id="SSF90123">
    <property type="entry name" value="ABC transporter transmembrane region"/>
    <property type="match status" value="1"/>
</dbReference>
<feature type="transmembrane region" description="Helical" evidence="7">
    <location>
        <begin position="169"/>
        <end position="191"/>
    </location>
</feature>
<dbReference type="EMBL" id="JACZHT010000001">
    <property type="protein sequence ID" value="MBE1236430.1"/>
    <property type="molecule type" value="Genomic_DNA"/>
</dbReference>
<dbReference type="SMART" id="SM00382">
    <property type="entry name" value="AAA"/>
    <property type="match status" value="1"/>
</dbReference>
<evidence type="ECO:0000259" key="8">
    <source>
        <dbReference type="PROSITE" id="PS50893"/>
    </source>
</evidence>
<feature type="transmembrane region" description="Helical" evidence="7">
    <location>
        <begin position="140"/>
        <end position="163"/>
    </location>
</feature>
<dbReference type="PANTHER" id="PTHR24221">
    <property type="entry name" value="ATP-BINDING CASSETTE SUB-FAMILY B"/>
    <property type="match status" value="1"/>
</dbReference>
<feature type="domain" description="ABC transmembrane type-1" evidence="9">
    <location>
        <begin position="21"/>
        <end position="313"/>
    </location>
</feature>
<protein>
    <submittedName>
        <fullName evidence="10">Thiol reductant ABC exporter subunit CydC</fullName>
    </submittedName>
</protein>
<dbReference type="AlphaFoldDB" id="A0A8J6YKS0"/>
<dbReference type="PROSITE" id="PS50893">
    <property type="entry name" value="ABC_TRANSPORTER_2"/>
    <property type="match status" value="1"/>
</dbReference>
<dbReference type="InterPro" id="IPR003439">
    <property type="entry name" value="ABC_transporter-like_ATP-bd"/>
</dbReference>
<evidence type="ECO:0000256" key="7">
    <source>
        <dbReference type="SAM" id="Phobius"/>
    </source>
</evidence>
<feature type="domain" description="ABC transporter" evidence="8">
    <location>
        <begin position="353"/>
        <end position="589"/>
    </location>
</feature>
<dbReference type="InterPro" id="IPR039421">
    <property type="entry name" value="Type_1_exporter"/>
</dbReference>
<sequence length="592" mass="61813">MTFRRTRFLLNLLSGHWLWSLVGVFFAIVCAFGNIALLVISGWFLTGMAAAGLSAGTFNYLVPAAIIRACSILRSGGRYLDRLFTHDASLRVVATLRPRLFRAFSRRPGLVRMLTDDPAAFHSAALAGQLGADLDTLQRFYLQIAVPAIVALVLGGGCVLLGFSYGAGAGVVLLAALVLGGAGLPGLLAWLGRAPGQASMAERTVLRTLMVDALGGRDELVAFGALGRHEARLEASNLRLAALRRRLAFQDSLGAAFLPVLSTAAMWAMLLILVPRVSEGTLGPLSLALLVFLALALFEVLTPLPEAFQKTGATTVVLDRVLDLSPELEGARGDHPAVTGLPAPPGARAFPAVRLEAVTVGGSGPGTRAALGPVTLDLTGTRRIGLVGASGAGKSTLAMVFAGVVPLDGGRVFVDGVELPSTADARFQGLVSLAPQTPAFLSDTIRRNLQIARADASEAECQEALETACLADWVNALPEGLDTLIGEGGRPLSGGEARRLSIARALLGRGPLLVLDEPGEGLDPALEAEVLSRVLAASAARPVVLVTHRPAGLEAMDEVLVLDEGRIVERGDPWALATARGPFQTFLECAAV</sequence>
<reference evidence="10" key="1">
    <citation type="submission" date="2020-10" db="EMBL/GenBank/DDBJ databases">
        <title>Genome sequence of the unusual species of purple photosynthetic bacteria, Phaeovibrio sulfidiphilus DSM 23193, type strain.</title>
        <authorList>
            <person name="Kyndt J.A."/>
            <person name="Meyer T.E."/>
        </authorList>
    </citation>
    <scope>NUCLEOTIDE SEQUENCE</scope>
    <source>
        <strain evidence="10">DSM 23193</strain>
    </source>
</reference>
<comment type="caution">
    <text evidence="10">The sequence shown here is derived from an EMBL/GenBank/DDBJ whole genome shotgun (WGS) entry which is preliminary data.</text>
</comment>
<accession>A0A8J6YKS0</accession>
<dbReference type="InterPro" id="IPR011527">
    <property type="entry name" value="ABC1_TM_dom"/>
</dbReference>
<dbReference type="GO" id="GO:0005524">
    <property type="term" value="F:ATP binding"/>
    <property type="evidence" value="ECO:0007669"/>
    <property type="project" value="UniProtKB-KW"/>
</dbReference>
<dbReference type="PROSITE" id="PS00211">
    <property type="entry name" value="ABC_TRANSPORTER_1"/>
    <property type="match status" value="1"/>
</dbReference>
<keyword evidence="2 7" id="KW-0812">Transmembrane</keyword>
<dbReference type="PROSITE" id="PS50929">
    <property type="entry name" value="ABC_TM1F"/>
    <property type="match status" value="1"/>
</dbReference>
<dbReference type="InterPro" id="IPR017871">
    <property type="entry name" value="ABC_transporter-like_CS"/>
</dbReference>
<dbReference type="Proteomes" id="UP000631034">
    <property type="component" value="Unassembled WGS sequence"/>
</dbReference>
<keyword evidence="4" id="KW-0067">ATP-binding</keyword>
<evidence type="ECO:0000259" key="9">
    <source>
        <dbReference type="PROSITE" id="PS50929"/>
    </source>
</evidence>
<dbReference type="GO" id="GO:0034775">
    <property type="term" value="P:glutathione transmembrane transport"/>
    <property type="evidence" value="ECO:0007669"/>
    <property type="project" value="InterPro"/>
</dbReference>
<feature type="transmembrane region" description="Helical" evidence="7">
    <location>
        <begin position="253"/>
        <end position="275"/>
    </location>
</feature>
<evidence type="ECO:0000256" key="5">
    <source>
        <dbReference type="ARBA" id="ARBA00022989"/>
    </source>
</evidence>
<dbReference type="GO" id="GO:0045454">
    <property type="term" value="P:cell redox homeostasis"/>
    <property type="evidence" value="ECO:0007669"/>
    <property type="project" value="InterPro"/>
</dbReference>
<keyword evidence="11" id="KW-1185">Reference proteome</keyword>
<evidence type="ECO:0000256" key="1">
    <source>
        <dbReference type="ARBA" id="ARBA00004651"/>
    </source>
</evidence>
<keyword evidence="6 7" id="KW-0472">Membrane</keyword>
<dbReference type="Gene3D" id="1.20.1560.10">
    <property type="entry name" value="ABC transporter type 1, transmembrane domain"/>
    <property type="match status" value="1"/>
</dbReference>
<dbReference type="PANTHER" id="PTHR24221:SF654">
    <property type="entry name" value="ATP-BINDING CASSETTE SUB-FAMILY B MEMBER 6"/>
    <property type="match status" value="1"/>
</dbReference>
<keyword evidence="5 7" id="KW-1133">Transmembrane helix</keyword>
<feature type="transmembrane region" description="Helical" evidence="7">
    <location>
        <begin position="281"/>
        <end position="301"/>
    </location>
</feature>
<comment type="subcellular location">
    <subcellularLocation>
        <location evidence="1">Cell membrane</location>
        <topology evidence="1">Multi-pass membrane protein</topology>
    </subcellularLocation>
</comment>
<proteinExistence type="predicted"/>
<name>A0A8J6YKS0_9PROT</name>